<dbReference type="InterPro" id="IPR001810">
    <property type="entry name" value="F-box_dom"/>
</dbReference>
<dbReference type="NCBIfam" id="TIGR01640">
    <property type="entry name" value="F_box_assoc_1"/>
    <property type="match status" value="1"/>
</dbReference>
<dbReference type="CDD" id="cd22157">
    <property type="entry name" value="F-box_AtFBW1-like"/>
    <property type="match status" value="1"/>
</dbReference>
<dbReference type="PROSITE" id="PS50181">
    <property type="entry name" value="FBOX"/>
    <property type="match status" value="1"/>
</dbReference>
<dbReference type="InterPro" id="IPR006527">
    <property type="entry name" value="F-box-assoc_dom_typ1"/>
</dbReference>
<proteinExistence type="predicted"/>
<dbReference type="Pfam" id="PF00646">
    <property type="entry name" value="F-box"/>
    <property type="match status" value="1"/>
</dbReference>
<dbReference type="Gramene" id="Kaladp0421s0001.1.v1.1">
    <property type="protein sequence ID" value="Kaladp0421s0001.1.v1.1.CDS.1"/>
    <property type="gene ID" value="Kaladp0421s0001.v1.1"/>
</dbReference>
<dbReference type="Pfam" id="PF07734">
    <property type="entry name" value="FBA_1"/>
    <property type="match status" value="1"/>
</dbReference>
<dbReference type="SMART" id="SM00256">
    <property type="entry name" value="FBOX"/>
    <property type="match status" value="1"/>
</dbReference>
<dbReference type="OMA" id="KNWSWSR"/>
<organism evidence="2 3">
    <name type="scientific">Kalanchoe fedtschenkoi</name>
    <name type="common">Lavender scallops</name>
    <name type="synonym">South American air plant</name>
    <dbReference type="NCBI Taxonomy" id="63787"/>
    <lineage>
        <taxon>Eukaryota</taxon>
        <taxon>Viridiplantae</taxon>
        <taxon>Streptophyta</taxon>
        <taxon>Embryophyta</taxon>
        <taxon>Tracheophyta</taxon>
        <taxon>Spermatophyta</taxon>
        <taxon>Magnoliopsida</taxon>
        <taxon>eudicotyledons</taxon>
        <taxon>Gunneridae</taxon>
        <taxon>Pentapetalae</taxon>
        <taxon>Saxifragales</taxon>
        <taxon>Crassulaceae</taxon>
        <taxon>Kalanchoe</taxon>
    </lineage>
</organism>
<evidence type="ECO:0000259" key="1">
    <source>
        <dbReference type="PROSITE" id="PS50181"/>
    </source>
</evidence>
<dbReference type="Gene3D" id="1.20.1280.50">
    <property type="match status" value="1"/>
</dbReference>
<keyword evidence="3" id="KW-1185">Reference proteome</keyword>
<evidence type="ECO:0000313" key="3">
    <source>
        <dbReference type="Proteomes" id="UP000594263"/>
    </source>
</evidence>
<dbReference type="InterPro" id="IPR017451">
    <property type="entry name" value="F-box-assoc_interact_dom"/>
</dbReference>
<dbReference type="PANTHER" id="PTHR31672">
    <property type="entry name" value="BNACNNG10540D PROTEIN"/>
    <property type="match status" value="1"/>
</dbReference>
<evidence type="ECO:0000313" key="2">
    <source>
        <dbReference type="EnsemblPlants" id="Kaladp0421s0001.1.v1.1.CDS.1"/>
    </source>
</evidence>
<sequence length="388" mass="44634">MGICSHQTYLPAMATLHHLQVITGAGSGLFIEPCSAPTPFLRWTSLIIWNSKKEQLPGEGDHHLPLSTMTRFSSASDSNKKQKFEEEFLRSGTTLGTGQLPEHVVHSILLFLPLKSLARFRCVSKEWYQIIGDRRFYKHYRKPSSIMISPFYTVIGDYIPCTAIGQVEGLRWEAANLWFPYELDFHDCSYTYSKIGSSACDGLTFVVKQKKNRPCTADIWIWNPFTHEHREFAWPRSITKDNGRNTRALFLGFGYDDGMEDYKIVVMTSFETHWEIQVTGLNANSWWRVVDGVESSAPCNLIRDNMKFETVTVAGDVYWISKEKKDQSKYVLLKFSLTEEKLTVVPFPQENLNEKEGRTGLRLGHYELKAHFICSTTQKITRYQRGLL</sequence>
<dbReference type="AlphaFoldDB" id="A0A7N0V996"/>
<dbReference type="Proteomes" id="UP000594263">
    <property type="component" value="Unplaced"/>
</dbReference>
<feature type="domain" description="F-box" evidence="1">
    <location>
        <begin position="94"/>
        <end position="140"/>
    </location>
</feature>
<dbReference type="EnsemblPlants" id="Kaladp0421s0001.1.v1.1">
    <property type="protein sequence ID" value="Kaladp0421s0001.1.v1.1.CDS.1"/>
    <property type="gene ID" value="Kaladp0421s0001.v1.1"/>
</dbReference>
<dbReference type="InterPro" id="IPR036047">
    <property type="entry name" value="F-box-like_dom_sf"/>
</dbReference>
<accession>A0A7N0V996</accession>
<dbReference type="PANTHER" id="PTHR31672:SF13">
    <property type="entry name" value="F-BOX PROTEIN CPR30-LIKE"/>
    <property type="match status" value="1"/>
</dbReference>
<dbReference type="SUPFAM" id="SSF81383">
    <property type="entry name" value="F-box domain"/>
    <property type="match status" value="1"/>
</dbReference>
<dbReference type="InterPro" id="IPR050796">
    <property type="entry name" value="SCF_F-box_component"/>
</dbReference>
<reference evidence="2" key="1">
    <citation type="submission" date="2021-01" db="UniProtKB">
        <authorList>
            <consortium name="EnsemblPlants"/>
        </authorList>
    </citation>
    <scope>IDENTIFICATION</scope>
</reference>
<name>A0A7N0V996_KALFE</name>
<protein>
    <recommendedName>
        <fullName evidence="1">F-box domain-containing protein</fullName>
    </recommendedName>
</protein>